<evidence type="ECO:0000256" key="9">
    <source>
        <dbReference type="SAM" id="SignalP"/>
    </source>
</evidence>
<keyword evidence="12" id="KW-1185">Reference proteome</keyword>
<comment type="caution">
    <text evidence="11">The sequence shown here is derived from an EMBL/GenBank/DDBJ whole genome shotgun (WGS) entry which is preliminary data.</text>
</comment>
<evidence type="ECO:0000256" key="4">
    <source>
        <dbReference type="ARBA" id="ARBA00022963"/>
    </source>
</evidence>
<evidence type="ECO:0000256" key="3">
    <source>
        <dbReference type="ARBA" id="ARBA00022801"/>
    </source>
</evidence>
<keyword evidence="3 7" id="KW-0378">Hydrolase</keyword>
<name>A0AAW1V5E1_9CUCU</name>
<evidence type="ECO:0000256" key="6">
    <source>
        <dbReference type="ARBA" id="ARBA00023180"/>
    </source>
</evidence>
<keyword evidence="5" id="KW-0443">Lipid metabolism</keyword>
<evidence type="ECO:0000256" key="1">
    <source>
        <dbReference type="ARBA" id="ARBA00010701"/>
    </source>
</evidence>
<evidence type="ECO:0000313" key="12">
    <source>
        <dbReference type="Proteomes" id="UP001431783"/>
    </source>
</evidence>
<evidence type="ECO:0000259" key="10">
    <source>
        <dbReference type="Pfam" id="PF04083"/>
    </source>
</evidence>
<dbReference type="EMBL" id="JARQZJ010000104">
    <property type="protein sequence ID" value="KAK9887099.1"/>
    <property type="molecule type" value="Genomic_DNA"/>
</dbReference>
<evidence type="ECO:0000256" key="5">
    <source>
        <dbReference type="ARBA" id="ARBA00023098"/>
    </source>
</evidence>
<gene>
    <name evidence="11" type="ORF">WA026_020043</name>
</gene>
<evidence type="ECO:0000256" key="2">
    <source>
        <dbReference type="ARBA" id="ARBA00022729"/>
    </source>
</evidence>
<keyword evidence="4 7" id="KW-0442">Lipid degradation</keyword>
<accession>A0AAW1V5E1</accession>
<dbReference type="PANTHER" id="PTHR11005">
    <property type="entry name" value="LYSOSOMAL ACID LIPASE-RELATED"/>
    <property type="match status" value="1"/>
</dbReference>
<feature type="signal peptide" evidence="9">
    <location>
        <begin position="1"/>
        <end position="17"/>
    </location>
</feature>
<dbReference type="InterPro" id="IPR006693">
    <property type="entry name" value="AB_hydrolase_lipase"/>
</dbReference>
<dbReference type="Proteomes" id="UP001431783">
    <property type="component" value="Unassembled WGS sequence"/>
</dbReference>
<dbReference type="Gene3D" id="3.40.50.1820">
    <property type="entry name" value="alpha/beta hydrolase"/>
    <property type="match status" value="1"/>
</dbReference>
<dbReference type="GO" id="GO:0016042">
    <property type="term" value="P:lipid catabolic process"/>
    <property type="evidence" value="ECO:0007669"/>
    <property type="project" value="UniProtKB-KW"/>
</dbReference>
<dbReference type="PIRSF" id="PIRSF000862">
    <property type="entry name" value="Steryl_ester_lip"/>
    <property type="match status" value="1"/>
</dbReference>
<dbReference type="GO" id="GO:0016788">
    <property type="term" value="F:hydrolase activity, acting on ester bonds"/>
    <property type="evidence" value="ECO:0007669"/>
    <property type="project" value="InterPro"/>
</dbReference>
<dbReference type="FunFam" id="3.40.50.1820:FF:000057">
    <property type="entry name" value="Lipase"/>
    <property type="match status" value="1"/>
</dbReference>
<reference evidence="11 12" key="1">
    <citation type="submission" date="2023-03" db="EMBL/GenBank/DDBJ databases">
        <title>Genome insight into feeding habits of ladybird beetles.</title>
        <authorList>
            <person name="Li H.-S."/>
            <person name="Huang Y.-H."/>
            <person name="Pang H."/>
        </authorList>
    </citation>
    <scope>NUCLEOTIDE SEQUENCE [LARGE SCALE GENOMIC DNA]</scope>
    <source>
        <strain evidence="11">SYSU_2023b</strain>
        <tissue evidence="11">Whole body</tissue>
    </source>
</reference>
<feature type="chain" id="PRO_5043542253" description="Lipase" evidence="9">
    <location>
        <begin position="18"/>
        <end position="392"/>
    </location>
</feature>
<sequence>MFYSAFLLSVFFFGLKAENSENDYDLNITQTINKYGYPVETHEVTTEDGYILNIFRIPHGKEGSGVNEKTMLVMHGLFGQAENFIIAGIYNASLAYHLADNGYDVWLGNSRGNHHGKRHIKLSPNIKAFWNFSWHEIGINDIPAMIDYILEKKKIKQIYYTGHSQGATAFYVMATMKPEYQNKIKVASLLAPAAFMDHFKHKIIWPLLRNYRTVLIIADLFYEFIPESIPIFKFLFNMCKENMYENICLGIYNTLAGSESGDFRKEILPLVMKYAPSVSFKQIQHFVQAYKSAKFRQFDYGRRKNLEIYGSPEPPDYPLNTINVPVASYYSKSDKIVDYKDIEHTCDVLPNIVRKFSIPTEKFTHLDFVLHPDTKSLIQPVLQFLEKYDRKR</sequence>
<evidence type="ECO:0000256" key="8">
    <source>
        <dbReference type="PIRSR" id="PIRSR000862-1"/>
    </source>
</evidence>
<evidence type="ECO:0000313" key="11">
    <source>
        <dbReference type="EMBL" id="KAK9887099.1"/>
    </source>
</evidence>
<feature type="active site" description="Charge relay system" evidence="8">
    <location>
        <position position="365"/>
    </location>
</feature>
<dbReference type="InterPro" id="IPR025483">
    <property type="entry name" value="Lipase_euk"/>
</dbReference>
<feature type="active site" description="Charge relay system" evidence="8">
    <location>
        <position position="334"/>
    </location>
</feature>
<dbReference type="Pfam" id="PF04083">
    <property type="entry name" value="Abhydro_lipase"/>
    <property type="match status" value="1"/>
</dbReference>
<feature type="active site" description="Nucleophile" evidence="8">
    <location>
        <position position="164"/>
    </location>
</feature>
<feature type="domain" description="Partial AB-hydrolase lipase" evidence="10">
    <location>
        <begin position="28"/>
        <end position="87"/>
    </location>
</feature>
<dbReference type="SUPFAM" id="SSF53474">
    <property type="entry name" value="alpha/beta-Hydrolases"/>
    <property type="match status" value="1"/>
</dbReference>
<dbReference type="InterPro" id="IPR029058">
    <property type="entry name" value="AB_hydrolase_fold"/>
</dbReference>
<dbReference type="AlphaFoldDB" id="A0AAW1V5E1"/>
<organism evidence="11 12">
    <name type="scientific">Henosepilachna vigintioctopunctata</name>
    <dbReference type="NCBI Taxonomy" id="420089"/>
    <lineage>
        <taxon>Eukaryota</taxon>
        <taxon>Metazoa</taxon>
        <taxon>Ecdysozoa</taxon>
        <taxon>Arthropoda</taxon>
        <taxon>Hexapoda</taxon>
        <taxon>Insecta</taxon>
        <taxon>Pterygota</taxon>
        <taxon>Neoptera</taxon>
        <taxon>Endopterygota</taxon>
        <taxon>Coleoptera</taxon>
        <taxon>Polyphaga</taxon>
        <taxon>Cucujiformia</taxon>
        <taxon>Coccinelloidea</taxon>
        <taxon>Coccinellidae</taxon>
        <taxon>Epilachninae</taxon>
        <taxon>Epilachnini</taxon>
        <taxon>Henosepilachna</taxon>
    </lineage>
</organism>
<keyword evidence="6" id="KW-0325">Glycoprotein</keyword>
<keyword evidence="2 9" id="KW-0732">Signal</keyword>
<evidence type="ECO:0000256" key="7">
    <source>
        <dbReference type="PIRNR" id="PIRNR000862"/>
    </source>
</evidence>
<comment type="similarity">
    <text evidence="1 7">Belongs to the AB hydrolase superfamily. Lipase family.</text>
</comment>
<protein>
    <recommendedName>
        <fullName evidence="7">Lipase</fullName>
    </recommendedName>
</protein>
<proteinExistence type="inferred from homology"/>